<keyword evidence="1" id="KW-0732">Signal</keyword>
<evidence type="ECO:0000313" key="2">
    <source>
        <dbReference type="EMBL" id="MFD2865320.1"/>
    </source>
</evidence>
<accession>A0ABW5XSC0</accession>
<comment type="caution">
    <text evidence="2">The sequence shown here is derived from an EMBL/GenBank/DDBJ whole genome shotgun (WGS) entry which is preliminary data.</text>
</comment>
<dbReference type="RefSeq" id="WP_377127439.1">
    <property type="nucleotide sequence ID" value="NZ_JBHUHN010000001.1"/>
</dbReference>
<evidence type="ECO:0000256" key="1">
    <source>
        <dbReference type="SAM" id="SignalP"/>
    </source>
</evidence>
<organism evidence="2 3">
    <name type="scientific">Mucilaginibacter antarcticus</name>
    <dbReference type="NCBI Taxonomy" id="1855725"/>
    <lineage>
        <taxon>Bacteria</taxon>
        <taxon>Pseudomonadati</taxon>
        <taxon>Bacteroidota</taxon>
        <taxon>Sphingobacteriia</taxon>
        <taxon>Sphingobacteriales</taxon>
        <taxon>Sphingobacteriaceae</taxon>
        <taxon>Mucilaginibacter</taxon>
    </lineage>
</organism>
<dbReference type="Proteomes" id="UP001597601">
    <property type="component" value="Unassembled WGS sequence"/>
</dbReference>
<proteinExistence type="predicted"/>
<evidence type="ECO:0000313" key="3">
    <source>
        <dbReference type="Proteomes" id="UP001597601"/>
    </source>
</evidence>
<evidence type="ECO:0008006" key="4">
    <source>
        <dbReference type="Google" id="ProtNLM"/>
    </source>
</evidence>
<name>A0ABW5XSC0_9SPHI</name>
<keyword evidence="3" id="KW-1185">Reference proteome</keyword>
<feature type="signal peptide" evidence="1">
    <location>
        <begin position="1"/>
        <end position="20"/>
    </location>
</feature>
<protein>
    <recommendedName>
        <fullName evidence="4">LTXXQ motif family protein</fullName>
    </recommendedName>
</protein>
<feature type="chain" id="PRO_5045773138" description="LTXXQ motif family protein" evidence="1">
    <location>
        <begin position="21"/>
        <end position="127"/>
    </location>
</feature>
<gene>
    <name evidence="2" type="ORF">ACFSYC_11535</name>
</gene>
<reference evidence="3" key="1">
    <citation type="journal article" date="2019" name="Int. J. Syst. Evol. Microbiol.">
        <title>The Global Catalogue of Microorganisms (GCM) 10K type strain sequencing project: providing services to taxonomists for standard genome sequencing and annotation.</title>
        <authorList>
            <consortium name="The Broad Institute Genomics Platform"/>
            <consortium name="The Broad Institute Genome Sequencing Center for Infectious Disease"/>
            <person name="Wu L."/>
            <person name="Ma J."/>
        </authorList>
    </citation>
    <scope>NUCLEOTIDE SEQUENCE [LARGE SCALE GENOMIC DNA]</scope>
    <source>
        <strain evidence="3">KCTC 52232</strain>
    </source>
</reference>
<dbReference type="EMBL" id="JBHUON010000012">
    <property type="protein sequence ID" value="MFD2865320.1"/>
    <property type="molecule type" value="Genomic_DNA"/>
</dbReference>
<sequence length="127" mass="13562">MKKFVLVCALVIGASVATFAQNGGGNGGGGRGRRTPEQQVTRLKEQLTLTDAQAAKVLTVYTAQGKVMDSLRTAANGDWQSKRPAMTALNKKTSEKILPILTADQATAYKKQLEEQAKAQAAREQGN</sequence>